<dbReference type="Gene3D" id="3.90.550.10">
    <property type="entry name" value="Spore Coat Polysaccharide Biosynthesis Protein SpsA, Chain A"/>
    <property type="match status" value="1"/>
</dbReference>
<reference evidence="1 2" key="1">
    <citation type="journal article" date="2007" name="Proc. Natl. Acad. Sci. U.S.A.">
        <title>The genome of Syntrophus aciditrophicus: life at the thermodynamic limit of microbial growth.</title>
        <authorList>
            <person name="McInerney M.J."/>
            <person name="Rohlin L."/>
            <person name="Mouttaki H."/>
            <person name="Kim U."/>
            <person name="Krupp R.S."/>
            <person name="Rios-Hernandez L."/>
            <person name="Sieber J."/>
            <person name="Struchtemeyer C.G."/>
            <person name="Bhattacharyya A."/>
            <person name="Campbell J.W."/>
            <person name="Gunsalus R.P."/>
        </authorList>
    </citation>
    <scope>NUCLEOTIDE SEQUENCE [LARGE SCALE GENOMIC DNA]</scope>
    <source>
        <strain evidence="1 2">SB</strain>
    </source>
</reference>
<dbReference type="Pfam" id="PF09837">
    <property type="entry name" value="DUF2064"/>
    <property type="match status" value="1"/>
</dbReference>
<dbReference type="eggNOG" id="COG3222">
    <property type="taxonomic scope" value="Bacteria"/>
</dbReference>
<dbReference type="PANTHER" id="PTHR36529:SF1">
    <property type="entry name" value="GLYCOSYLTRANSFERASE"/>
    <property type="match status" value="1"/>
</dbReference>
<organism evidence="1 2">
    <name type="scientific">Syntrophus aciditrophicus (strain SB)</name>
    <dbReference type="NCBI Taxonomy" id="56780"/>
    <lineage>
        <taxon>Bacteria</taxon>
        <taxon>Pseudomonadati</taxon>
        <taxon>Thermodesulfobacteriota</taxon>
        <taxon>Syntrophia</taxon>
        <taxon>Syntrophales</taxon>
        <taxon>Syntrophaceae</taxon>
        <taxon>Syntrophus</taxon>
    </lineage>
</organism>
<sequence length="223" mass="25109">MNMQKILLFVKYPEPGKVKTRLESLLDQADIARLYFCFVMDLLETLGGTGCLVDIIYDPPEKEREMARLFGEGYVYRPQEGTDLGERMKNAFQSSFAGGMTSVVLIGSDLPDLPRSVLREAFSSLETKDGVLGPSVDGGYYLVGFRKGGFFPAVFDGIPWSTDLVLSETMRRFSAAGRSISLLPSGRDLDNPEDLQDFRRRNMASHFARFRTMNFLNQLEFPD</sequence>
<dbReference type="HOGENOM" id="CLU_075662_2_0_7"/>
<dbReference type="Proteomes" id="UP000001933">
    <property type="component" value="Chromosome"/>
</dbReference>
<keyword evidence="2" id="KW-1185">Reference proteome</keyword>
<dbReference type="SUPFAM" id="SSF53448">
    <property type="entry name" value="Nucleotide-diphospho-sugar transferases"/>
    <property type="match status" value="1"/>
</dbReference>
<dbReference type="AlphaFoldDB" id="Q2LXG4"/>
<dbReference type="InParanoid" id="Q2LXG4"/>
<dbReference type="InterPro" id="IPR029044">
    <property type="entry name" value="Nucleotide-diphossugar_trans"/>
</dbReference>
<dbReference type="InterPro" id="IPR018641">
    <property type="entry name" value="Trfase_1_rSAM/seldom-assoc"/>
</dbReference>
<accession>Q2LXG4</accession>
<dbReference type="PANTHER" id="PTHR36529">
    <property type="entry name" value="SLL1095 PROTEIN"/>
    <property type="match status" value="1"/>
</dbReference>
<dbReference type="EMBL" id="CP000252">
    <property type="protein sequence ID" value="ABC78776.1"/>
    <property type="molecule type" value="Genomic_DNA"/>
</dbReference>
<name>Q2LXG4_SYNAS</name>
<protein>
    <submittedName>
        <fullName evidence="1">Hypothetical cytosolic protein</fullName>
    </submittedName>
</protein>
<evidence type="ECO:0000313" key="2">
    <source>
        <dbReference type="Proteomes" id="UP000001933"/>
    </source>
</evidence>
<gene>
    <name evidence="1" type="ORF">SYN_00378</name>
</gene>
<dbReference type="OrthoDB" id="9798250at2"/>
<dbReference type="RefSeq" id="WP_011418792.1">
    <property type="nucleotide sequence ID" value="NC_007759.1"/>
</dbReference>
<proteinExistence type="predicted"/>
<dbReference type="KEGG" id="sat:SYN_00378"/>
<evidence type="ECO:0000313" key="1">
    <source>
        <dbReference type="EMBL" id="ABC78776.1"/>
    </source>
</evidence>
<dbReference type="NCBIfam" id="TIGR04282">
    <property type="entry name" value="glyco_like_cofC"/>
    <property type="match status" value="1"/>
</dbReference>
<dbReference type="STRING" id="56780.SYN_00378"/>